<comment type="pathway">
    <text evidence="2">Siderophore biosynthesis; mycobactin biosynthesis.</text>
</comment>
<evidence type="ECO:0000256" key="8">
    <source>
        <dbReference type="ARBA" id="ARBA00040394"/>
    </source>
</evidence>
<sequence length="382" mass="40917">MTGFTELLAATFDEQVALWTAEAEASERFPRQLIEHLGKSGVFRHKWGEPTQTQADLGKLIALASALGDQMSAGIAVGASLHDSAIAILRRFARSDYLRDICEQAIDGDAVLCIGASEESGGSDLQICKTTIRQRDGGFDVRGTKKFVSLSPIADHIIVVARSVDYDAGSRHGNVALVAVPTANVDVQPPYRKLSAGPLDTAAVHIDTWVPEDALVARSGTGLAAISWGLAHERVSVAAQVAASCERAIGITLARMMTRKQFGQTLFEHQALRLRIADLSARVSLLRHALDGFAAGGRLDLRTAAAFKVSAARLGEEVAGECLHIFGGSAFLVDETPLGRWWRDMKLARVGGGTDEVLWELVAAGLKPDFDGYAKFVGRSNE</sequence>
<evidence type="ECO:0000256" key="9">
    <source>
        <dbReference type="ARBA" id="ARBA00042660"/>
    </source>
</evidence>
<comment type="similarity">
    <text evidence="3 10">Belongs to the acyl-CoA dehydrogenase family.</text>
</comment>
<feature type="domain" description="Acyl-CoA dehydrogenase/oxidase C-terminal" evidence="11">
    <location>
        <begin position="220"/>
        <end position="366"/>
    </location>
</feature>
<dbReference type="Proteomes" id="UP000466445">
    <property type="component" value="Chromosome"/>
</dbReference>
<dbReference type="InterPro" id="IPR036250">
    <property type="entry name" value="AcylCo_DH-like_C"/>
</dbReference>
<dbReference type="PANTHER" id="PTHR48083">
    <property type="entry name" value="MEDIUM-CHAIN SPECIFIC ACYL-COA DEHYDROGENASE, MITOCHONDRIAL-RELATED"/>
    <property type="match status" value="1"/>
</dbReference>
<comment type="cofactor">
    <cofactor evidence="1 10">
        <name>FAD</name>
        <dbReference type="ChEBI" id="CHEBI:57692"/>
    </cofactor>
</comment>
<comment type="function">
    <text evidence="7">Catalyzes the dehydrogenation at the alpha-beta position of ACP-bound acyl chains. This results in the introduction of a double bond in the lipidic chain, which is further transferred to the epsilon-amino group of lysine residue in the mycobactin core by MbtK.</text>
</comment>
<evidence type="ECO:0000256" key="1">
    <source>
        <dbReference type="ARBA" id="ARBA00001974"/>
    </source>
</evidence>
<dbReference type="InterPro" id="IPR046373">
    <property type="entry name" value="Acyl-CoA_Oxase/DH_mid-dom_sf"/>
</dbReference>
<evidence type="ECO:0000256" key="4">
    <source>
        <dbReference type="ARBA" id="ARBA00022630"/>
    </source>
</evidence>
<evidence type="ECO:0000259" key="12">
    <source>
        <dbReference type="Pfam" id="PF02770"/>
    </source>
</evidence>
<dbReference type="GO" id="GO:0003995">
    <property type="term" value="F:acyl-CoA dehydrogenase activity"/>
    <property type="evidence" value="ECO:0007669"/>
    <property type="project" value="TreeGrafter"/>
</dbReference>
<dbReference type="Pfam" id="PF02770">
    <property type="entry name" value="Acyl-CoA_dh_M"/>
    <property type="match status" value="1"/>
</dbReference>
<evidence type="ECO:0000313" key="13">
    <source>
        <dbReference type="EMBL" id="BBY58813.1"/>
    </source>
</evidence>
<dbReference type="EMBL" id="AP022595">
    <property type="protein sequence ID" value="BBY58813.1"/>
    <property type="molecule type" value="Genomic_DNA"/>
</dbReference>
<organism evidence="13 14">
    <name type="scientific">Mycolicibacterium sarraceniae</name>
    <dbReference type="NCBI Taxonomy" id="1534348"/>
    <lineage>
        <taxon>Bacteria</taxon>
        <taxon>Bacillati</taxon>
        <taxon>Actinomycetota</taxon>
        <taxon>Actinomycetes</taxon>
        <taxon>Mycobacteriales</taxon>
        <taxon>Mycobacteriaceae</taxon>
        <taxon>Mycolicibacterium</taxon>
    </lineage>
</organism>
<dbReference type="SUPFAM" id="SSF47203">
    <property type="entry name" value="Acyl-CoA dehydrogenase C-terminal domain-like"/>
    <property type="match status" value="1"/>
</dbReference>
<protein>
    <recommendedName>
        <fullName evidence="8">Acyl-[acyl-carrier-protein] dehydrogenase MbtN</fullName>
    </recommendedName>
    <alternativeName>
        <fullName evidence="9">Mycobactin synthase protein N</fullName>
    </alternativeName>
</protein>
<dbReference type="InterPro" id="IPR009075">
    <property type="entry name" value="AcylCo_DH/oxidase_C"/>
</dbReference>
<evidence type="ECO:0000259" key="11">
    <source>
        <dbReference type="Pfam" id="PF00441"/>
    </source>
</evidence>
<evidence type="ECO:0000313" key="14">
    <source>
        <dbReference type="Proteomes" id="UP000466445"/>
    </source>
</evidence>
<dbReference type="SUPFAM" id="SSF56645">
    <property type="entry name" value="Acyl-CoA dehydrogenase NM domain-like"/>
    <property type="match status" value="1"/>
</dbReference>
<dbReference type="AlphaFoldDB" id="A0A7I7SPY3"/>
<dbReference type="RefSeq" id="WP_163696517.1">
    <property type="nucleotide sequence ID" value="NZ_AP022595.1"/>
</dbReference>
<keyword evidence="4 10" id="KW-0285">Flavoprotein</keyword>
<accession>A0A7I7SPY3</accession>
<keyword evidence="5 10" id="KW-0274">FAD</keyword>
<dbReference type="Pfam" id="PF00441">
    <property type="entry name" value="Acyl-CoA_dh_1"/>
    <property type="match status" value="1"/>
</dbReference>
<reference evidence="13 14" key="1">
    <citation type="journal article" date="2019" name="Emerg. Microbes Infect.">
        <title>Comprehensive subspecies identification of 175 nontuberculous mycobacteria species based on 7547 genomic profiles.</title>
        <authorList>
            <person name="Matsumoto Y."/>
            <person name="Kinjo T."/>
            <person name="Motooka D."/>
            <person name="Nabeya D."/>
            <person name="Jung N."/>
            <person name="Uechi K."/>
            <person name="Horii T."/>
            <person name="Iida T."/>
            <person name="Fujita J."/>
            <person name="Nakamura S."/>
        </authorList>
    </citation>
    <scope>NUCLEOTIDE SEQUENCE [LARGE SCALE GENOMIC DNA]</scope>
    <source>
        <strain evidence="13 14">JCM 30395</strain>
    </source>
</reference>
<dbReference type="Gene3D" id="2.40.110.10">
    <property type="entry name" value="Butyryl-CoA Dehydrogenase, subunit A, domain 2"/>
    <property type="match status" value="1"/>
</dbReference>
<name>A0A7I7SPY3_9MYCO</name>
<evidence type="ECO:0000256" key="6">
    <source>
        <dbReference type="ARBA" id="ARBA00023002"/>
    </source>
</evidence>
<dbReference type="InterPro" id="IPR050741">
    <property type="entry name" value="Acyl-CoA_dehydrogenase"/>
</dbReference>
<dbReference type="InterPro" id="IPR037069">
    <property type="entry name" value="AcylCoA_DH/ox_N_sf"/>
</dbReference>
<dbReference type="KEGG" id="msar:MSAR_19490"/>
<evidence type="ECO:0000256" key="3">
    <source>
        <dbReference type="ARBA" id="ARBA00009347"/>
    </source>
</evidence>
<dbReference type="GO" id="GO:0005737">
    <property type="term" value="C:cytoplasm"/>
    <property type="evidence" value="ECO:0007669"/>
    <property type="project" value="TreeGrafter"/>
</dbReference>
<dbReference type="InterPro" id="IPR006091">
    <property type="entry name" value="Acyl-CoA_Oxase/DH_mid-dom"/>
</dbReference>
<dbReference type="Gene3D" id="1.20.140.10">
    <property type="entry name" value="Butyryl-CoA Dehydrogenase, subunit A, domain 3"/>
    <property type="match status" value="1"/>
</dbReference>
<dbReference type="GO" id="GO:0050660">
    <property type="term" value="F:flavin adenine dinucleotide binding"/>
    <property type="evidence" value="ECO:0007669"/>
    <property type="project" value="InterPro"/>
</dbReference>
<dbReference type="CDD" id="cd00567">
    <property type="entry name" value="ACAD"/>
    <property type="match status" value="1"/>
</dbReference>
<feature type="domain" description="Acyl-CoA oxidase/dehydrogenase middle" evidence="12">
    <location>
        <begin position="113"/>
        <end position="207"/>
    </location>
</feature>
<gene>
    <name evidence="13" type="primary">mbtN</name>
    <name evidence="13" type="ORF">MSAR_19490</name>
</gene>
<dbReference type="PANTHER" id="PTHR48083:SF20">
    <property type="entry name" value="LONG-CHAIN SPECIFIC ACYL-COA DEHYDROGENASE, MITOCHONDRIAL"/>
    <property type="match status" value="1"/>
</dbReference>
<evidence type="ECO:0000256" key="7">
    <source>
        <dbReference type="ARBA" id="ARBA00037085"/>
    </source>
</evidence>
<keyword evidence="6 10" id="KW-0560">Oxidoreductase</keyword>
<evidence type="ECO:0000256" key="10">
    <source>
        <dbReference type="RuleBase" id="RU362125"/>
    </source>
</evidence>
<dbReference type="InterPro" id="IPR009100">
    <property type="entry name" value="AcylCoA_DH/oxidase_NM_dom_sf"/>
</dbReference>
<dbReference type="GO" id="GO:0033539">
    <property type="term" value="P:fatty acid beta-oxidation using acyl-CoA dehydrogenase"/>
    <property type="evidence" value="ECO:0007669"/>
    <property type="project" value="TreeGrafter"/>
</dbReference>
<evidence type="ECO:0000256" key="2">
    <source>
        <dbReference type="ARBA" id="ARBA00005102"/>
    </source>
</evidence>
<keyword evidence="14" id="KW-1185">Reference proteome</keyword>
<proteinExistence type="inferred from homology"/>
<evidence type="ECO:0000256" key="5">
    <source>
        <dbReference type="ARBA" id="ARBA00022827"/>
    </source>
</evidence>
<dbReference type="Gene3D" id="1.10.540.10">
    <property type="entry name" value="Acyl-CoA dehydrogenase/oxidase, N-terminal domain"/>
    <property type="match status" value="1"/>
</dbReference>